<dbReference type="RefSeq" id="WP_133817299.1">
    <property type="nucleotide sequence ID" value="NZ_SNZH01000002.1"/>
</dbReference>
<evidence type="ECO:0000259" key="7">
    <source>
        <dbReference type="PROSITE" id="PS50011"/>
    </source>
</evidence>
<dbReference type="SMART" id="SM00220">
    <property type="entry name" value="S_TKc"/>
    <property type="match status" value="1"/>
</dbReference>
<keyword evidence="9" id="KW-1185">Reference proteome</keyword>
<dbReference type="Gene3D" id="1.25.40.10">
    <property type="entry name" value="Tetratricopeptide repeat domain"/>
    <property type="match status" value="1"/>
</dbReference>
<evidence type="ECO:0000256" key="1">
    <source>
        <dbReference type="ARBA" id="ARBA00022679"/>
    </source>
</evidence>
<dbReference type="PROSITE" id="PS50011">
    <property type="entry name" value="PROTEIN_KINASE_DOM"/>
    <property type="match status" value="1"/>
</dbReference>
<dbReference type="SUPFAM" id="SSF48452">
    <property type="entry name" value="TPR-like"/>
    <property type="match status" value="2"/>
</dbReference>
<dbReference type="CDD" id="cd14014">
    <property type="entry name" value="STKc_PknB_like"/>
    <property type="match status" value="1"/>
</dbReference>
<dbReference type="EMBL" id="SNZH01000002">
    <property type="protein sequence ID" value="TDR47582.1"/>
    <property type="molecule type" value="Genomic_DNA"/>
</dbReference>
<sequence length="922" mass="101891">MDAERWRRARELFDRLIDLPREQWPAELAQHCAGDAALEREVRELLDADRGATTDAGLGAQAPAVLADIAAQEEAAEHERLRGQRVGAFRLVEPIGRGGMGAVWLAERADGAFAQQVAIKLIRSGWDAEAVMARFRDERQILASLQHPNIAHLLDGGVTADGKPWLALEYVDGSDIASYCDRERLSLRQRQAVFTTVCEAVAHAHARLVVHRDLKPSNILVSRDGSVKLLDFGIAKLVDPASLQASASRMFTPEYAAPEQLRGEVATTSVDIYALGLLLYELLTGRRPYRAENSTPAAYERAILDREPTRPSLAVLTRDDGVDPQRLAECRDLSPQRLREELRGDLDAIVLKALRKDPAQRYATVGELIADLLAHEQHRPVAARRGTWRYRAQRFVARHALATALATAAVLALCIGLGVALWQAEQARQQRDLARHESARAQRTADFLADLFTQADPNVNQGKEASASQLLDAGADQLLNGELDEEPHAKAGLLLVLAQARRALGVNDLKDGLIDEALRQAERSNDELLVLETRELKAAMLASDSQLKPAMEQLEQLRASLPGDDPRFLRLRLRASIDMANTASGLARDEDTERYLREAYALQQQLPDDAQTWRADAVVPLSFRLIRTERAAEAEALLRKALAAEQAKPRPHLLRQARISEVLGMSLQNRPDLSEALEWSRRALELKAQVYGKRPHGGLTTSINNYGVMLMRADRIEEALPQLRRSLQLRREQLRPDHGWIAQSLFNYGRAQDRSGDLAGARASLEEAKAILVATDADKGRDETAIRRELGSIARRQQRWADARAELDVALQRFRALPKPDAGEIARTLAEREMLDAQSGATRSDCAQAREAQTLAASASRINAAERAFIEIVVAGCLVDAGQRDEAAALVQANAANVRAAPVQPLRYGYLEFVEGKLGRRP</sequence>
<name>A0A4R6Z751_9GAMM</name>
<dbReference type="Gene3D" id="1.10.510.10">
    <property type="entry name" value="Transferase(Phosphotransferase) domain 1"/>
    <property type="match status" value="1"/>
</dbReference>
<dbReference type="GO" id="GO:0005524">
    <property type="term" value="F:ATP binding"/>
    <property type="evidence" value="ECO:0007669"/>
    <property type="project" value="UniProtKB-UniRule"/>
</dbReference>
<proteinExistence type="predicted"/>
<dbReference type="OrthoDB" id="9783151at2"/>
<feature type="transmembrane region" description="Helical" evidence="6">
    <location>
        <begin position="399"/>
        <end position="422"/>
    </location>
</feature>
<evidence type="ECO:0000256" key="5">
    <source>
        <dbReference type="PROSITE-ProRule" id="PRU10141"/>
    </source>
</evidence>
<dbReference type="InterPro" id="IPR011009">
    <property type="entry name" value="Kinase-like_dom_sf"/>
</dbReference>
<protein>
    <submittedName>
        <fullName evidence="8">Serine/threonine-protein kinase</fullName>
    </submittedName>
</protein>
<dbReference type="PANTHER" id="PTHR43289:SF34">
    <property type="entry name" value="SERINE_THREONINE-PROTEIN KINASE YBDM-RELATED"/>
    <property type="match status" value="1"/>
</dbReference>
<keyword evidence="2 5" id="KW-0547">Nucleotide-binding</keyword>
<feature type="domain" description="Protein kinase" evidence="7">
    <location>
        <begin position="89"/>
        <end position="373"/>
    </location>
</feature>
<evidence type="ECO:0000313" key="8">
    <source>
        <dbReference type="EMBL" id="TDR47582.1"/>
    </source>
</evidence>
<evidence type="ECO:0000256" key="2">
    <source>
        <dbReference type="ARBA" id="ARBA00022741"/>
    </source>
</evidence>
<reference evidence="8 9" key="1">
    <citation type="submission" date="2019-03" db="EMBL/GenBank/DDBJ databases">
        <title>Genomic Encyclopedia of Type Strains, Phase IV (KMG-IV): sequencing the most valuable type-strain genomes for metagenomic binning, comparative biology and taxonomic classification.</title>
        <authorList>
            <person name="Goeker M."/>
        </authorList>
    </citation>
    <scope>NUCLEOTIDE SEQUENCE [LARGE SCALE GENOMIC DNA]</scope>
    <source>
        <strain evidence="8 9">DSM 21667</strain>
    </source>
</reference>
<keyword evidence="6" id="KW-0472">Membrane</keyword>
<keyword evidence="6" id="KW-0812">Transmembrane</keyword>
<evidence type="ECO:0000256" key="3">
    <source>
        <dbReference type="ARBA" id="ARBA00022777"/>
    </source>
</evidence>
<evidence type="ECO:0000256" key="4">
    <source>
        <dbReference type="ARBA" id="ARBA00022840"/>
    </source>
</evidence>
<keyword evidence="6" id="KW-1133">Transmembrane helix</keyword>
<keyword evidence="4 5" id="KW-0067">ATP-binding</keyword>
<keyword evidence="3 8" id="KW-0418">Kinase</keyword>
<gene>
    <name evidence="8" type="ORF">DFR29_102242</name>
</gene>
<comment type="caution">
    <text evidence="8">The sequence shown here is derived from an EMBL/GenBank/DDBJ whole genome shotgun (WGS) entry which is preliminary data.</text>
</comment>
<evidence type="ECO:0000313" key="9">
    <source>
        <dbReference type="Proteomes" id="UP000295293"/>
    </source>
</evidence>
<evidence type="ECO:0000256" key="6">
    <source>
        <dbReference type="SAM" id="Phobius"/>
    </source>
</evidence>
<accession>A0A4R6Z751</accession>
<dbReference type="GO" id="GO:0004674">
    <property type="term" value="F:protein serine/threonine kinase activity"/>
    <property type="evidence" value="ECO:0007669"/>
    <property type="project" value="TreeGrafter"/>
</dbReference>
<organism evidence="8 9">
    <name type="scientific">Tahibacter aquaticus</name>
    <dbReference type="NCBI Taxonomy" id="520092"/>
    <lineage>
        <taxon>Bacteria</taxon>
        <taxon>Pseudomonadati</taxon>
        <taxon>Pseudomonadota</taxon>
        <taxon>Gammaproteobacteria</taxon>
        <taxon>Lysobacterales</taxon>
        <taxon>Rhodanobacteraceae</taxon>
        <taxon>Tahibacter</taxon>
    </lineage>
</organism>
<dbReference type="Proteomes" id="UP000295293">
    <property type="component" value="Unassembled WGS sequence"/>
</dbReference>
<feature type="binding site" evidence="5">
    <location>
        <position position="120"/>
    </location>
    <ligand>
        <name>ATP</name>
        <dbReference type="ChEBI" id="CHEBI:30616"/>
    </ligand>
</feature>
<dbReference type="PANTHER" id="PTHR43289">
    <property type="entry name" value="MITOGEN-ACTIVATED PROTEIN KINASE KINASE KINASE 20-RELATED"/>
    <property type="match status" value="1"/>
</dbReference>
<keyword evidence="1" id="KW-0808">Transferase</keyword>
<dbReference type="PROSITE" id="PS00108">
    <property type="entry name" value="PROTEIN_KINASE_ST"/>
    <property type="match status" value="1"/>
</dbReference>
<dbReference type="Pfam" id="PF00069">
    <property type="entry name" value="Pkinase"/>
    <property type="match status" value="1"/>
</dbReference>
<dbReference type="AlphaFoldDB" id="A0A4R6Z751"/>
<dbReference type="Gene3D" id="3.30.200.20">
    <property type="entry name" value="Phosphorylase Kinase, domain 1"/>
    <property type="match status" value="1"/>
</dbReference>
<dbReference type="InterPro" id="IPR011990">
    <property type="entry name" value="TPR-like_helical_dom_sf"/>
</dbReference>
<dbReference type="InterPro" id="IPR008271">
    <property type="entry name" value="Ser/Thr_kinase_AS"/>
</dbReference>
<dbReference type="PROSITE" id="PS00107">
    <property type="entry name" value="PROTEIN_KINASE_ATP"/>
    <property type="match status" value="1"/>
</dbReference>
<dbReference type="InterPro" id="IPR017441">
    <property type="entry name" value="Protein_kinase_ATP_BS"/>
</dbReference>
<dbReference type="Pfam" id="PF13424">
    <property type="entry name" value="TPR_12"/>
    <property type="match status" value="1"/>
</dbReference>
<dbReference type="SUPFAM" id="SSF56112">
    <property type="entry name" value="Protein kinase-like (PK-like)"/>
    <property type="match status" value="1"/>
</dbReference>
<dbReference type="InterPro" id="IPR000719">
    <property type="entry name" value="Prot_kinase_dom"/>
</dbReference>